<organism evidence="1 2">
    <name type="scientific">Rotaria sordida</name>
    <dbReference type="NCBI Taxonomy" id="392033"/>
    <lineage>
        <taxon>Eukaryota</taxon>
        <taxon>Metazoa</taxon>
        <taxon>Spiralia</taxon>
        <taxon>Gnathifera</taxon>
        <taxon>Rotifera</taxon>
        <taxon>Eurotatoria</taxon>
        <taxon>Bdelloidea</taxon>
        <taxon>Philodinida</taxon>
        <taxon>Philodinidae</taxon>
        <taxon>Rotaria</taxon>
    </lineage>
</organism>
<sequence length="70" mass="8091">YLLPEFVVIHHEPSVLIDIQSLKDFVREDLNVHECLLTIIDEVPMESEDVHIVYCVAKQIQFEVTAEQGI</sequence>
<reference evidence="1" key="1">
    <citation type="submission" date="2021-02" db="EMBL/GenBank/DDBJ databases">
        <authorList>
            <person name="Nowell W R."/>
        </authorList>
    </citation>
    <scope>NUCLEOTIDE SEQUENCE</scope>
</reference>
<feature type="non-terminal residue" evidence="1">
    <location>
        <position position="1"/>
    </location>
</feature>
<evidence type="ECO:0000313" key="2">
    <source>
        <dbReference type="Proteomes" id="UP000663823"/>
    </source>
</evidence>
<accession>A0A820GU48</accession>
<dbReference type="Proteomes" id="UP000663823">
    <property type="component" value="Unassembled WGS sequence"/>
</dbReference>
<gene>
    <name evidence="1" type="ORF">OTI717_LOCUS41474</name>
</gene>
<dbReference type="AlphaFoldDB" id="A0A820GU48"/>
<evidence type="ECO:0000313" key="1">
    <source>
        <dbReference type="EMBL" id="CAF4282881.1"/>
    </source>
</evidence>
<dbReference type="EMBL" id="CAJOAX010041519">
    <property type="protein sequence ID" value="CAF4282881.1"/>
    <property type="molecule type" value="Genomic_DNA"/>
</dbReference>
<comment type="caution">
    <text evidence="1">The sequence shown here is derived from an EMBL/GenBank/DDBJ whole genome shotgun (WGS) entry which is preliminary data.</text>
</comment>
<name>A0A820GU48_9BILA</name>
<proteinExistence type="predicted"/>
<protein>
    <submittedName>
        <fullName evidence="1">Uncharacterized protein</fullName>
    </submittedName>
</protein>